<gene>
    <name evidence="1" type="ORF">HNQ94_001183</name>
</gene>
<dbReference type="Proteomes" id="UP000581688">
    <property type="component" value="Unassembled WGS sequence"/>
</dbReference>
<dbReference type="AlphaFoldDB" id="A0A841PUQ4"/>
<dbReference type="EMBL" id="JACHGH010000003">
    <property type="protein sequence ID" value="MBB6452737.1"/>
    <property type="molecule type" value="Genomic_DNA"/>
</dbReference>
<accession>A0A841PUQ4</accession>
<organism evidence="1 2">
    <name type="scientific">Salirhabdus euzebyi</name>
    <dbReference type="NCBI Taxonomy" id="394506"/>
    <lineage>
        <taxon>Bacteria</taxon>
        <taxon>Bacillati</taxon>
        <taxon>Bacillota</taxon>
        <taxon>Bacilli</taxon>
        <taxon>Bacillales</taxon>
        <taxon>Bacillaceae</taxon>
        <taxon>Salirhabdus</taxon>
    </lineage>
</organism>
<keyword evidence="2" id="KW-1185">Reference proteome</keyword>
<evidence type="ECO:0008006" key="3">
    <source>
        <dbReference type="Google" id="ProtNLM"/>
    </source>
</evidence>
<evidence type="ECO:0000313" key="2">
    <source>
        <dbReference type="Proteomes" id="UP000581688"/>
    </source>
</evidence>
<dbReference type="Pfam" id="PF11553">
    <property type="entry name" value="DUF3231"/>
    <property type="match status" value="2"/>
</dbReference>
<protein>
    <recommendedName>
        <fullName evidence="3">DUF3231 family protein</fullName>
    </recommendedName>
</protein>
<reference evidence="1 2" key="1">
    <citation type="submission" date="2020-08" db="EMBL/GenBank/DDBJ databases">
        <title>Genomic Encyclopedia of Type Strains, Phase IV (KMG-IV): sequencing the most valuable type-strain genomes for metagenomic binning, comparative biology and taxonomic classification.</title>
        <authorList>
            <person name="Goeker M."/>
        </authorList>
    </citation>
    <scope>NUCLEOTIDE SEQUENCE [LARGE SCALE GENOMIC DNA]</scope>
    <source>
        <strain evidence="1 2">DSM 19612</strain>
    </source>
</reference>
<sequence>MRKNIRLTSPELSALWTQYMNDSMSICVFKHALKNVEDKDVYSIIVYALSLSQNHIVQLEKFFKQENYPIPIGFTEEDVNLEAPALFSDIFYLQYLYVMALHGMNGYSLSTGTAIRNDQRKYFVQCSKDTMKLFDQVMDTMLKKGVFIRPPFINPPHDVDFVTKQNYLTGWFGKRRPMNGIEIGNIYYNMQKNIVKIVLEIGFSQVTQTKELRQYFQRGAQICNKHTEIFGSIFAEEYLPSPKNWTTEITNSTVPPFSDKLMLFHIESLVAVAVGYYGAALSVCQRRDLITHYGRLMMEMGKYAEDGVNLLIKHGWFEQPPITDDRNELAKKK</sequence>
<evidence type="ECO:0000313" key="1">
    <source>
        <dbReference type="EMBL" id="MBB6452737.1"/>
    </source>
</evidence>
<name>A0A841PUQ4_9BACI</name>
<comment type="caution">
    <text evidence="1">The sequence shown here is derived from an EMBL/GenBank/DDBJ whole genome shotgun (WGS) entry which is preliminary data.</text>
</comment>
<dbReference type="RefSeq" id="WP_174495295.1">
    <property type="nucleotide sequence ID" value="NZ_CADDWK010000003.1"/>
</dbReference>
<dbReference type="InterPro" id="IPR012347">
    <property type="entry name" value="Ferritin-like"/>
</dbReference>
<dbReference type="InterPro" id="IPR021617">
    <property type="entry name" value="DUF3231"/>
</dbReference>
<dbReference type="Gene3D" id="1.20.1260.10">
    <property type="match status" value="2"/>
</dbReference>
<proteinExistence type="predicted"/>